<dbReference type="NCBIfam" id="TIGR01444">
    <property type="entry name" value="fkbM_fam"/>
    <property type="match status" value="1"/>
</dbReference>
<dbReference type="InterPro" id="IPR052514">
    <property type="entry name" value="SAM-dependent_MTase"/>
</dbReference>
<dbReference type="EMBL" id="CP017708">
    <property type="protein sequence ID" value="AOY79126.1"/>
    <property type="molecule type" value="Genomic_DNA"/>
</dbReference>
<dbReference type="GO" id="GO:0008168">
    <property type="term" value="F:methyltransferase activity"/>
    <property type="evidence" value="ECO:0007669"/>
    <property type="project" value="UniProtKB-KW"/>
</dbReference>
<keyword evidence="2" id="KW-0808">Transferase</keyword>
<evidence type="ECO:0000259" key="1">
    <source>
        <dbReference type="Pfam" id="PF05050"/>
    </source>
</evidence>
<name>A0A1D9FUS1_MOOP1</name>
<dbReference type="Pfam" id="PF05050">
    <property type="entry name" value="Methyltransf_21"/>
    <property type="match status" value="1"/>
</dbReference>
<dbReference type="Gene3D" id="3.40.50.150">
    <property type="entry name" value="Vaccinia Virus protein VP39"/>
    <property type="match status" value="1"/>
</dbReference>
<dbReference type="Proteomes" id="UP000176944">
    <property type="component" value="Chromosome"/>
</dbReference>
<dbReference type="SUPFAM" id="SSF53335">
    <property type="entry name" value="S-adenosyl-L-methionine-dependent methyltransferases"/>
    <property type="match status" value="1"/>
</dbReference>
<accession>A0A1D9FUS1</accession>
<protein>
    <submittedName>
        <fullName evidence="2">FkbM family methyltransferase</fullName>
    </submittedName>
</protein>
<reference evidence="3" key="1">
    <citation type="submission" date="2016-10" db="EMBL/GenBank/DDBJ databases">
        <title>Comparative genomics uncovers the prolific and rare metabolic potential of the cyanobacterial genus Moorea.</title>
        <authorList>
            <person name="Leao T."/>
            <person name="Castelao G."/>
            <person name="Korobeynikov A."/>
            <person name="Monroe E.A."/>
            <person name="Podell S."/>
            <person name="Glukhov E."/>
            <person name="Allen E."/>
            <person name="Gerwick W.H."/>
            <person name="Gerwick L."/>
        </authorList>
    </citation>
    <scope>NUCLEOTIDE SEQUENCE [LARGE SCALE GENOMIC DNA]</scope>
    <source>
        <strain evidence="3">JHB</strain>
    </source>
</reference>
<gene>
    <name evidence="2" type="ORF">BJP36_03555</name>
</gene>
<sequence length="274" mass="32085">MPTRIQETKLPNGMKIFCLREEEVPVLYEQIQDYIKYGIELHESDIIFDVGANIGLFALWAYQNCNKNVIIYAFEPIPAIFNVLQANAQRFDSDKIKVFSCGLSQESKSITFAYNPNATMLSTAYQEDFTELKKQLKQAVIRNIKYAPKAFRWLRWFPLFVRSMFIQNSIEKAFKIERVTCQLKTVSEIIREHKLEQIDLLKIDVEKSELDVLLGIEAQDWQKIKQIVVEVHDLEHRLQKITNLLKEHGFSEIQVQQEPILHGSNLFNLYAWRG</sequence>
<dbReference type="GO" id="GO:0032259">
    <property type="term" value="P:methylation"/>
    <property type="evidence" value="ECO:0007669"/>
    <property type="project" value="UniProtKB-KW"/>
</dbReference>
<dbReference type="PANTHER" id="PTHR34203">
    <property type="entry name" value="METHYLTRANSFERASE, FKBM FAMILY PROTEIN"/>
    <property type="match status" value="1"/>
</dbReference>
<proteinExistence type="predicted"/>
<feature type="domain" description="Methyltransferase FkbM" evidence="1">
    <location>
        <begin position="49"/>
        <end position="251"/>
    </location>
</feature>
<evidence type="ECO:0000313" key="2">
    <source>
        <dbReference type="EMBL" id="AOY79126.1"/>
    </source>
</evidence>
<keyword evidence="2" id="KW-0489">Methyltransferase</keyword>
<dbReference type="InterPro" id="IPR029063">
    <property type="entry name" value="SAM-dependent_MTases_sf"/>
</dbReference>
<organism evidence="2 3">
    <name type="scientific">Moorena producens (strain JHB)</name>
    <dbReference type="NCBI Taxonomy" id="1454205"/>
    <lineage>
        <taxon>Bacteria</taxon>
        <taxon>Bacillati</taxon>
        <taxon>Cyanobacteriota</taxon>
        <taxon>Cyanophyceae</taxon>
        <taxon>Coleofasciculales</taxon>
        <taxon>Coleofasciculaceae</taxon>
        <taxon>Moorena</taxon>
    </lineage>
</organism>
<dbReference type="PANTHER" id="PTHR34203:SF13">
    <property type="entry name" value="EXPRESSED PROTEIN"/>
    <property type="match status" value="1"/>
</dbReference>
<dbReference type="InterPro" id="IPR006342">
    <property type="entry name" value="FkbM_mtfrase"/>
</dbReference>
<evidence type="ECO:0000313" key="3">
    <source>
        <dbReference type="Proteomes" id="UP000176944"/>
    </source>
</evidence>
<dbReference type="AlphaFoldDB" id="A0A1D9FUS1"/>